<keyword evidence="2" id="KW-0732">Signal</keyword>
<feature type="transmembrane region" description="Helical" evidence="1">
    <location>
        <begin position="667"/>
        <end position="685"/>
    </location>
</feature>
<dbReference type="AlphaFoldDB" id="A0A845L652"/>
<keyword evidence="5" id="KW-1185">Reference proteome</keyword>
<dbReference type="GO" id="GO:0052621">
    <property type="term" value="F:diguanylate cyclase activity"/>
    <property type="evidence" value="ECO:0007669"/>
    <property type="project" value="TreeGrafter"/>
</dbReference>
<dbReference type="Gene3D" id="3.40.50.2300">
    <property type="match status" value="4"/>
</dbReference>
<dbReference type="SMART" id="SM00267">
    <property type="entry name" value="GGDEF"/>
    <property type="match status" value="1"/>
</dbReference>
<reference evidence="4 5" key="1">
    <citation type="submission" date="2020-01" db="EMBL/GenBank/DDBJ databases">
        <title>Whole-genome sequence of Heliobacterium undosum DSM 13378.</title>
        <authorList>
            <person name="Kyndt J.A."/>
            <person name="Meyer T.E."/>
        </authorList>
    </citation>
    <scope>NUCLEOTIDE SEQUENCE [LARGE SCALE GENOMIC DNA]</scope>
    <source>
        <strain evidence="4 5">DSM 13378</strain>
    </source>
</reference>
<dbReference type="InterPro" id="IPR043128">
    <property type="entry name" value="Rev_trsase/Diguanyl_cyclase"/>
</dbReference>
<dbReference type="CDD" id="cd01949">
    <property type="entry name" value="GGDEF"/>
    <property type="match status" value="1"/>
</dbReference>
<keyword evidence="1" id="KW-1133">Transmembrane helix</keyword>
<dbReference type="Proteomes" id="UP000463470">
    <property type="component" value="Unassembled WGS sequence"/>
</dbReference>
<dbReference type="GO" id="GO:1902201">
    <property type="term" value="P:negative regulation of bacterial-type flagellum-dependent cell motility"/>
    <property type="evidence" value="ECO:0007669"/>
    <property type="project" value="TreeGrafter"/>
</dbReference>
<dbReference type="Pfam" id="PF04392">
    <property type="entry name" value="ABC_sub_bind"/>
    <property type="match status" value="2"/>
</dbReference>
<gene>
    <name evidence="4" type="ORF">GTO91_13400</name>
</gene>
<dbReference type="SUPFAM" id="SSF55073">
    <property type="entry name" value="Nucleotide cyclase"/>
    <property type="match status" value="1"/>
</dbReference>
<keyword evidence="1" id="KW-0472">Membrane</keyword>
<evidence type="ECO:0000259" key="3">
    <source>
        <dbReference type="PROSITE" id="PS50887"/>
    </source>
</evidence>
<keyword evidence="1" id="KW-0812">Transmembrane</keyword>
<dbReference type="InterPro" id="IPR007487">
    <property type="entry name" value="ABC_transpt-TYRBP-like"/>
</dbReference>
<feature type="chain" id="PRO_5032917436" evidence="2">
    <location>
        <begin position="29"/>
        <end position="864"/>
    </location>
</feature>
<dbReference type="PANTHER" id="PTHR45138:SF23">
    <property type="entry name" value="SIGNALING PROTEIN"/>
    <property type="match status" value="1"/>
</dbReference>
<dbReference type="InterPro" id="IPR000160">
    <property type="entry name" value="GGDEF_dom"/>
</dbReference>
<evidence type="ECO:0000256" key="2">
    <source>
        <dbReference type="SAM" id="SignalP"/>
    </source>
</evidence>
<accession>A0A845L652</accession>
<evidence type="ECO:0000256" key="1">
    <source>
        <dbReference type="SAM" id="Phobius"/>
    </source>
</evidence>
<organism evidence="4 5">
    <name type="scientific">Heliomicrobium undosum</name>
    <dbReference type="NCBI Taxonomy" id="121734"/>
    <lineage>
        <taxon>Bacteria</taxon>
        <taxon>Bacillati</taxon>
        <taxon>Bacillota</taxon>
        <taxon>Clostridia</taxon>
        <taxon>Eubacteriales</taxon>
        <taxon>Heliobacteriaceae</taxon>
        <taxon>Heliomicrobium</taxon>
    </lineage>
</organism>
<dbReference type="Gene3D" id="3.30.70.270">
    <property type="match status" value="1"/>
</dbReference>
<dbReference type="EMBL" id="WXEY01000018">
    <property type="protein sequence ID" value="MZP30709.1"/>
    <property type="molecule type" value="Genomic_DNA"/>
</dbReference>
<dbReference type="PANTHER" id="PTHR45138">
    <property type="entry name" value="REGULATORY COMPONENTS OF SENSORY TRANSDUCTION SYSTEM"/>
    <property type="match status" value="1"/>
</dbReference>
<dbReference type="NCBIfam" id="TIGR00254">
    <property type="entry name" value="GGDEF"/>
    <property type="match status" value="1"/>
</dbReference>
<dbReference type="GO" id="GO:0043709">
    <property type="term" value="P:cell adhesion involved in single-species biofilm formation"/>
    <property type="evidence" value="ECO:0007669"/>
    <property type="project" value="TreeGrafter"/>
</dbReference>
<sequence length="864" mass="98587">MRKHIMLRASSIAFMVLTLLLTLSPAAASLRPGAAYTADDSPKRNVLLLNSYHTGYRWSDDIIDGVRSVLLRPGSGNIDLRVEDMDTQRITDPEYLNQLYEVYRHKFRQTPIDLVICADDNAFYFMQKHAKTIFPGVPVVFCGVNYLEDRCLDDCGQFTGVVEDYDLKASLETALRLRPHTKTIYWINDRSATGRAVEKKLQETIPFFNDRIRFESLQDKAMSEILQTVESLPEDSMVLYLIFNQDVTGRFFTYEEGVSMVSAKSRVPVFGAWDFSLGHGILGGMLTGGFSQGEEAAKLALRIFHGEKPAHIPVVREGVNRYMFDEKQLKRFGVDRALLPADSIIINQSYTDKKQILLLQSYHNGMDWTANIEAGVRTVFDDPNRYTLYLDFMDAKRNLSPEYVHKMVPLLIEKYKDRSFDAVIVADEVAYRFILNYRERLFPGTPVIFCGVNDFAPADLAGQANMTGVVETVDMKKTIEAALRLHPRTQRIVVVNDWTDTGITNRRQLEAIIPDFAERVHFEFVGDMNMAEVREKVSQLSEGSLVLLMTFNQDKSHNNFSYEESADLIARASAVPVYGFWDFYLGHGVVGGMVTSGYTQGETAAKLALRALQGERLEGVPVIRESPNRYMFDYRQLQRWQIDASRLPGGSVVINKPESFYEKHRPIVFGAGAMFLLLLYIIGTLQINIRRRRKAEETLRFFATTDDLTGLYNRRSGMQFLKKHMDDARRRQKDLTVCFVDVNDLKRVNDTYGHDEGDRLIKTVADLLQKSLRDSDVTCRLGGDEFLLILPDCDLARAKKIWERVEENRWTINRMGLTPYLIGFSHGFAGYDPEQGLSPEELIKRADAEMYQSKRALKAERAYA</sequence>
<feature type="signal peptide" evidence="2">
    <location>
        <begin position="1"/>
        <end position="28"/>
    </location>
</feature>
<proteinExistence type="predicted"/>
<dbReference type="Pfam" id="PF00990">
    <property type="entry name" value="GGDEF"/>
    <property type="match status" value="1"/>
</dbReference>
<dbReference type="GO" id="GO:0005886">
    <property type="term" value="C:plasma membrane"/>
    <property type="evidence" value="ECO:0007669"/>
    <property type="project" value="TreeGrafter"/>
</dbReference>
<feature type="domain" description="GGDEF" evidence="3">
    <location>
        <begin position="733"/>
        <end position="864"/>
    </location>
</feature>
<evidence type="ECO:0000313" key="5">
    <source>
        <dbReference type="Proteomes" id="UP000463470"/>
    </source>
</evidence>
<dbReference type="RefSeq" id="WP_161259235.1">
    <property type="nucleotide sequence ID" value="NZ_WXEY01000018.1"/>
</dbReference>
<dbReference type="InterPro" id="IPR050469">
    <property type="entry name" value="Diguanylate_Cyclase"/>
</dbReference>
<dbReference type="FunFam" id="3.30.70.270:FF:000001">
    <property type="entry name" value="Diguanylate cyclase domain protein"/>
    <property type="match status" value="1"/>
</dbReference>
<dbReference type="PROSITE" id="PS50887">
    <property type="entry name" value="GGDEF"/>
    <property type="match status" value="1"/>
</dbReference>
<name>A0A845L652_9FIRM</name>
<dbReference type="OrthoDB" id="9805474at2"/>
<dbReference type="InterPro" id="IPR029787">
    <property type="entry name" value="Nucleotide_cyclase"/>
</dbReference>
<protein>
    <submittedName>
        <fullName evidence="4">Diguanylate cyclase</fullName>
    </submittedName>
</protein>
<comment type="caution">
    <text evidence="4">The sequence shown here is derived from an EMBL/GenBank/DDBJ whole genome shotgun (WGS) entry which is preliminary data.</text>
</comment>
<evidence type="ECO:0000313" key="4">
    <source>
        <dbReference type="EMBL" id="MZP30709.1"/>
    </source>
</evidence>